<feature type="region of interest" description="Disordered" evidence="1">
    <location>
        <begin position="25"/>
        <end position="47"/>
    </location>
</feature>
<dbReference type="OrthoDB" id="2755483at2759"/>
<gene>
    <name evidence="2" type="ORF">BJ322DRAFT_1021354</name>
</gene>
<accession>A0A9P6HF80</accession>
<evidence type="ECO:0000256" key="1">
    <source>
        <dbReference type="SAM" id="MobiDB-lite"/>
    </source>
</evidence>
<reference evidence="2" key="2">
    <citation type="submission" date="2020-11" db="EMBL/GenBank/DDBJ databases">
        <authorList>
            <consortium name="DOE Joint Genome Institute"/>
            <person name="Kuo A."/>
            <person name="Miyauchi S."/>
            <person name="Kiss E."/>
            <person name="Drula E."/>
            <person name="Kohler A."/>
            <person name="Sanchez-Garcia M."/>
            <person name="Andreopoulos B."/>
            <person name="Barry K.W."/>
            <person name="Bonito G."/>
            <person name="Buee M."/>
            <person name="Carver A."/>
            <person name="Chen C."/>
            <person name="Cichocki N."/>
            <person name="Clum A."/>
            <person name="Culley D."/>
            <person name="Crous P.W."/>
            <person name="Fauchery L."/>
            <person name="Girlanda M."/>
            <person name="Hayes R."/>
            <person name="Keri Z."/>
            <person name="Labutti K."/>
            <person name="Lipzen A."/>
            <person name="Lombard V."/>
            <person name="Magnuson J."/>
            <person name="Maillard F."/>
            <person name="Morin E."/>
            <person name="Murat C."/>
            <person name="Nolan M."/>
            <person name="Ohm R."/>
            <person name="Pangilinan J."/>
            <person name="Pereira M."/>
            <person name="Perotto S."/>
            <person name="Peter M."/>
            <person name="Riley R."/>
            <person name="Sitrit Y."/>
            <person name="Stielow B."/>
            <person name="Szollosi G."/>
            <person name="Zifcakova L."/>
            <person name="Stursova M."/>
            <person name="Spatafora J.W."/>
            <person name="Tedersoo L."/>
            <person name="Vaario L.-M."/>
            <person name="Yamada A."/>
            <person name="Yan M."/>
            <person name="Wang P."/>
            <person name="Xu J."/>
            <person name="Bruns T."/>
            <person name="Baldrian P."/>
            <person name="Vilgalys R."/>
            <person name="Henrissat B."/>
            <person name="Grigoriev I.V."/>
            <person name="Hibbett D."/>
            <person name="Nagy L.G."/>
            <person name="Martin F.M."/>
        </authorList>
    </citation>
    <scope>NUCLEOTIDE SEQUENCE</scope>
    <source>
        <strain evidence="2">UH-Tt-Lm1</strain>
    </source>
</reference>
<comment type="caution">
    <text evidence="2">The sequence shown here is derived from an EMBL/GenBank/DDBJ whole genome shotgun (WGS) entry which is preliminary data.</text>
</comment>
<dbReference type="Proteomes" id="UP000736335">
    <property type="component" value="Unassembled WGS sequence"/>
</dbReference>
<keyword evidence="3" id="KW-1185">Reference proteome</keyword>
<protein>
    <submittedName>
        <fullName evidence="2">Uncharacterized protein</fullName>
    </submittedName>
</protein>
<dbReference type="EMBL" id="WIUZ02000008">
    <property type="protein sequence ID" value="KAF9784640.1"/>
    <property type="molecule type" value="Genomic_DNA"/>
</dbReference>
<organism evidence="2 3">
    <name type="scientific">Thelephora terrestris</name>
    <dbReference type="NCBI Taxonomy" id="56493"/>
    <lineage>
        <taxon>Eukaryota</taxon>
        <taxon>Fungi</taxon>
        <taxon>Dikarya</taxon>
        <taxon>Basidiomycota</taxon>
        <taxon>Agaricomycotina</taxon>
        <taxon>Agaricomycetes</taxon>
        <taxon>Thelephorales</taxon>
        <taxon>Thelephoraceae</taxon>
        <taxon>Thelephora</taxon>
    </lineage>
</organism>
<reference evidence="2" key="1">
    <citation type="journal article" date="2020" name="Nat. Commun.">
        <title>Large-scale genome sequencing of mycorrhizal fungi provides insights into the early evolution of symbiotic traits.</title>
        <authorList>
            <person name="Miyauchi S."/>
            <person name="Kiss E."/>
            <person name="Kuo A."/>
            <person name="Drula E."/>
            <person name="Kohler A."/>
            <person name="Sanchez-Garcia M."/>
            <person name="Morin E."/>
            <person name="Andreopoulos B."/>
            <person name="Barry K.W."/>
            <person name="Bonito G."/>
            <person name="Buee M."/>
            <person name="Carver A."/>
            <person name="Chen C."/>
            <person name="Cichocki N."/>
            <person name="Clum A."/>
            <person name="Culley D."/>
            <person name="Crous P.W."/>
            <person name="Fauchery L."/>
            <person name="Girlanda M."/>
            <person name="Hayes R.D."/>
            <person name="Keri Z."/>
            <person name="LaButti K."/>
            <person name="Lipzen A."/>
            <person name="Lombard V."/>
            <person name="Magnuson J."/>
            <person name="Maillard F."/>
            <person name="Murat C."/>
            <person name="Nolan M."/>
            <person name="Ohm R.A."/>
            <person name="Pangilinan J."/>
            <person name="Pereira M.F."/>
            <person name="Perotto S."/>
            <person name="Peter M."/>
            <person name="Pfister S."/>
            <person name="Riley R."/>
            <person name="Sitrit Y."/>
            <person name="Stielow J.B."/>
            <person name="Szollosi G."/>
            <person name="Zifcakova L."/>
            <person name="Stursova M."/>
            <person name="Spatafora J.W."/>
            <person name="Tedersoo L."/>
            <person name="Vaario L.M."/>
            <person name="Yamada A."/>
            <person name="Yan M."/>
            <person name="Wang P."/>
            <person name="Xu J."/>
            <person name="Bruns T."/>
            <person name="Baldrian P."/>
            <person name="Vilgalys R."/>
            <person name="Dunand C."/>
            <person name="Henrissat B."/>
            <person name="Grigoriev I.V."/>
            <person name="Hibbett D."/>
            <person name="Nagy L.G."/>
            <person name="Martin F.M."/>
        </authorList>
    </citation>
    <scope>NUCLEOTIDE SEQUENCE</scope>
    <source>
        <strain evidence="2">UH-Tt-Lm1</strain>
    </source>
</reference>
<sequence length="415" mass="45098">MYNDIFPPDLHHALSDSSMSDLLSGVHGTRKIGGPPSGSGSSCGAMDSIPDTRCSSHASHPSNTSAGLESIFPWTPGVISPLYQYQEVPEEISVFDASSTIRVPYLDTDLGHGSFDSVHEFVHLDMGQPLIFYPSSPMPNTGADNSSLIVSEEMEHQPISEMTYMNRSPSMPSSALNSDGLTAWPWPTHVPDHDDHCTLGLADFPKNQATFRGLAMGAPQNTATILGKQWTRDVSPAAINLAKASPLPFSISINLCKIPQRRYASRTGDTSFLQSHVVTFSVNGVPGFNMQHALDQVFVGLDGRDEPVLENANGPASCRLLFPGYPINAKSSQIAVKNWKKDPAPIPKSKLSYEVAKRVRQCLNELVAIPIDPSADPQWTIGKGFMTFEKMYLVSVSWVSKGSLQPEIWVDTGDV</sequence>
<evidence type="ECO:0000313" key="2">
    <source>
        <dbReference type="EMBL" id="KAF9784640.1"/>
    </source>
</evidence>
<dbReference type="AlphaFoldDB" id="A0A9P6HF80"/>
<evidence type="ECO:0000313" key="3">
    <source>
        <dbReference type="Proteomes" id="UP000736335"/>
    </source>
</evidence>
<name>A0A9P6HF80_9AGAM</name>
<proteinExistence type="predicted"/>